<proteinExistence type="predicted"/>
<gene>
    <name evidence="1" type="ORF">ACHMWK_01115</name>
</gene>
<comment type="caution">
    <text evidence="1">The sequence shown here is derived from an EMBL/GenBank/DDBJ whole genome shotgun (WGS) entry which is preliminary data.</text>
</comment>
<keyword evidence="2" id="KW-1185">Reference proteome</keyword>
<dbReference type="EMBL" id="JBINXB010000001">
    <property type="protein sequence ID" value="MFH6564605.1"/>
    <property type="molecule type" value="Genomic_DNA"/>
</dbReference>
<evidence type="ECO:0000313" key="1">
    <source>
        <dbReference type="EMBL" id="MFH6564605.1"/>
    </source>
</evidence>
<name>A0ABW7LU13_9PSED</name>
<protein>
    <submittedName>
        <fullName evidence="1">Uncharacterized protein</fullName>
    </submittedName>
</protein>
<accession>A0ABW7LU13</accession>
<organism evidence="1 2">
    <name type="scientific">Pseudomonas kulmbachensis</name>
    <dbReference type="NCBI Taxonomy" id="3043408"/>
    <lineage>
        <taxon>Bacteria</taxon>
        <taxon>Pseudomonadati</taxon>
        <taxon>Pseudomonadota</taxon>
        <taxon>Gammaproteobacteria</taxon>
        <taxon>Pseudomonadales</taxon>
        <taxon>Pseudomonadaceae</taxon>
        <taxon>Pseudomonas</taxon>
    </lineage>
</organism>
<reference evidence="1 2" key="1">
    <citation type="submission" date="2024-10" db="EMBL/GenBank/DDBJ databases">
        <title>Aeromonas and Pseudomonas from the Cagarras Archipelago, Rio de Janeiro, Brazil.</title>
        <authorList>
            <person name="Canellas A.L.B."/>
            <person name="Laport M.S."/>
        </authorList>
    </citation>
    <scope>NUCLEOTIDE SEQUENCE [LARGE SCALE GENOMIC DNA]</scope>
    <source>
        <strain evidence="1 2">CPF-4</strain>
    </source>
</reference>
<dbReference type="Proteomes" id="UP001609821">
    <property type="component" value="Unassembled WGS sequence"/>
</dbReference>
<evidence type="ECO:0000313" key="2">
    <source>
        <dbReference type="Proteomes" id="UP001609821"/>
    </source>
</evidence>
<dbReference type="RefSeq" id="WP_395246331.1">
    <property type="nucleotide sequence ID" value="NZ_JBINXA010000002.1"/>
</dbReference>
<sequence>MFISDETCLVGLPGFPGPGRTAWRMVERDSEDLWYHVRFRICEEAKARFKKLMPSDPSMLAHLLSQRSPEHKIEVVQIVTPPCMNGSSLERMEKLISAIVGYDRTGGCVLLHKVDSGAIYSSSPGMIDAGLLSNIRTIYDATTAAGKHFHCSNYQTPNRSATTTAPDG</sequence>